<dbReference type="Gramene" id="ONK75817">
    <property type="protein sequence ID" value="ONK75817"/>
    <property type="gene ID" value="A4U43_C03F20880"/>
</dbReference>
<dbReference type="Gene3D" id="1.20.1280.50">
    <property type="match status" value="1"/>
</dbReference>
<dbReference type="PANTHER" id="PTHR31672">
    <property type="entry name" value="BNACNNG10540D PROTEIN"/>
    <property type="match status" value="1"/>
</dbReference>
<keyword evidence="4" id="KW-1185">Reference proteome</keyword>
<accession>A0A5P1FEJ6</accession>
<dbReference type="InterPro" id="IPR036047">
    <property type="entry name" value="F-box-like_dom_sf"/>
</dbReference>
<gene>
    <name evidence="3" type="ORF">A4U43_C03F20880</name>
</gene>
<dbReference type="InterPro" id="IPR050796">
    <property type="entry name" value="SCF_F-box_component"/>
</dbReference>
<dbReference type="EMBL" id="CM007383">
    <property type="protein sequence ID" value="ONK75817.1"/>
    <property type="molecule type" value="Genomic_DNA"/>
</dbReference>
<name>A0A5P1FEJ6_ASPOF</name>
<dbReference type="CDD" id="cd22157">
    <property type="entry name" value="F-box_AtFBW1-like"/>
    <property type="match status" value="1"/>
</dbReference>
<reference evidence="4" key="1">
    <citation type="journal article" date="2017" name="Nat. Commun.">
        <title>The asparagus genome sheds light on the origin and evolution of a young Y chromosome.</title>
        <authorList>
            <person name="Harkess A."/>
            <person name="Zhou J."/>
            <person name="Xu C."/>
            <person name="Bowers J.E."/>
            <person name="Van der Hulst R."/>
            <person name="Ayyampalayam S."/>
            <person name="Mercati F."/>
            <person name="Riccardi P."/>
            <person name="McKain M.R."/>
            <person name="Kakrana A."/>
            <person name="Tang H."/>
            <person name="Ray J."/>
            <person name="Groenendijk J."/>
            <person name="Arikit S."/>
            <person name="Mathioni S.M."/>
            <person name="Nakano M."/>
            <person name="Shan H."/>
            <person name="Telgmann-Rauber A."/>
            <person name="Kanno A."/>
            <person name="Yue Z."/>
            <person name="Chen H."/>
            <person name="Li W."/>
            <person name="Chen Y."/>
            <person name="Xu X."/>
            <person name="Zhang Y."/>
            <person name="Luo S."/>
            <person name="Chen H."/>
            <person name="Gao J."/>
            <person name="Mao Z."/>
            <person name="Pires J.C."/>
            <person name="Luo M."/>
            <person name="Kudrna D."/>
            <person name="Wing R.A."/>
            <person name="Meyers B.C."/>
            <person name="Yi K."/>
            <person name="Kong H."/>
            <person name="Lavrijsen P."/>
            <person name="Sunseri F."/>
            <person name="Falavigna A."/>
            <person name="Ye Y."/>
            <person name="Leebens-Mack J.H."/>
            <person name="Chen G."/>
        </authorList>
    </citation>
    <scope>NUCLEOTIDE SEQUENCE [LARGE SCALE GENOMIC DNA]</scope>
    <source>
        <strain evidence="4">cv. DH0086</strain>
    </source>
</reference>
<proteinExistence type="predicted"/>
<dbReference type="Proteomes" id="UP000243459">
    <property type="component" value="Chromosome 3"/>
</dbReference>
<sequence>MVNKKNPNPSHDEEDQSEKQESTRTRKNKNRSLPIDVVAVILSRLPAKDVAKFRCVCKEWFYLTHDPCFLKSLRERSSSYIIISKYVVGGSINLCDFSNADVKKPTMSTCRLNLGRKYYMLSNFVDGLTCAYAATSKSRVYLLNPMTRELQEASKKSGCHERHSRGKFWSWY</sequence>
<feature type="region of interest" description="Disordered" evidence="1">
    <location>
        <begin position="1"/>
        <end position="28"/>
    </location>
</feature>
<dbReference type="PANTHER" id="PTHR31672:SF8">
    <property type="entry name" value="F-BOX DOMAIN-CONTAINING PROTEIN"/>
    <property type="match status" value="1"/>
</dbReference>
<feature type="domain" description="F-box" evidence="2">
    <location>
        <begin position="27"/>
        <end position="73"/>
    </location>
</feature>
<evidence type="ECO:0000259" key="2">
    <source>
        <dbReference type="PROSITE" id="PS50181"/>
    </source>
</evidence>
<dbReference type="Pfam" id="PF00646">
    <property type="entry name" value="F-box"/>
    <property type="match status" value="1"/>
</dbReference>
<evidence type="ECO:0000313" key="3">
    <source>
        <dbReference type="EMBL" id="ONK75817.1"/>
    </source>
</evidence>
<organism evidence="3 4">
    <name type="scientific">Asparagus officinalis</name>
    <name type="common">Garden asparagus</name>
    <dbReference type="NCBI Taxonomy" id="4686"/>
    <lineage>
        <taxon>Eukaryota</taxon>
        <taxon>Viridiplantae</taxon>
        <taxon>Streptophyta</taxon>
        <taxon>Embryophyta</taxon>
        <taxon>Tracheophyta</taxon>
        <taxon>Spermatophyta</taxon>
        <taxon>Magnoliopsida</taxon>
        <taxon>Liliopsida</taxon>
        <taxon>Asparagales</taxon>
        <taxon>Asparagaceae</taxon>
        <taxon>Asparagoideae</taxon>
        <taxon>Asparagus</taxon>
    </lineage>
</organism>
<dbReference type="SMART" id="SM00256">
    <property type="entry name" value="FBOX"/>
    <property type="match status" value="1"/>
</dbReference>
<evidence type="ECO:0000256" key="1">
    <source>
        <dbReference type="SAM" id="MobiDB-lite"/>
    </source>
</evidence>
<dbReference type="AlphaFoldDB" id="A0A5P1FEJ6"/>
<evidence type="ECO:0000313" key="4">
    <source>
        <dbReference type="Proteomes" id="UP000243459"/>
    </source>
</evidence>
<dbReference type="InterPro" id="IPR001810">
    <property type="entry name" value="F-box_dom"/>
</dbReference>
<protein>
    <recommendedName>
        <fullName evidence="2">F-box domain-containing protein</fullName>
    </recommendedName>
</protein>
<dbReference type="SUPFAM" id="SSF81383">
    <property type="entry name" value="F-box domain"/>
    <property type="match status" value="1"/>
</dbReference>
<dbReference type="PROSITE" id="PS50181">
    <property type="entry name" value="FBOX"/>
    <property type="match status" value="1"/>
</dbReference>